<keyword evidence="2" id="KW-1133">Transmembrane helix</keyword>
<dbReference type="EMBL" id="QZWG01000003">
    <property type="protein sequence ID" value="RZC20170.1"/>
    <property type="molecule type" value="Genomic_DNA"/>
</dbReference>
<comment type="caution">
    <text evidence="3">The sequence shown here is derived from an EMBL/GenBank/DDBJ whole genome shotgun (WGS) entry which is preliminary data.</text>
</comment>
<dbReference type="AlphaFoldDB" id="A0A445LAI2"/>
<dbReference type="Pfam" id="PF04258">
    <property type="entry name" value="Peptidase_A22B"/>
    <property type="match status" value="1"/>
</dbReference>
<keyword evidence="4" id="KW-1185">Reference proteome</keyword>
<keyword evidence="1" id="KW-0378">Hydrolase</keyword>
<dbReference type="GO" id="GO:0005765">
    <property type="term" value="C:lysosomal membrane"/>
    <property type="evidence" value="ECO:0007669"/>
    <property type="project" value="TreeGrafter"/>
</dbReference>
<evidence type="ECO:0000313" key="3">
    <source>
        <dbReference type="EMBL" id="RZC20170.1"/>
    </source>
</evidence>
<feature type="transmembrane region" description="Helical" evidence="2">
    <location>
        <begin position="137"/>
        <end position="162"/>
    </location>
</feature>
<dbReference type="PANTHER" id="PTHR12174">
    <property type="entry name" value="SIGNAL PEPTIDE PEPTIDASE"/>
    <property type="match status" value="1"/>
</dbReference>
<name>A0A445LAI2_GLYSO</name>
<evidence type="ECO:0000313" key="4">
    <source>
        <dbReference type="Proteomes" id="UP000289340"/>
    </source>
</evidence>
<dbReference type="GO" id="GO:0030660">
    <property type="term" value="C:Golgi-associated vesicle membrane"/>
    <property type="evidence" value="ECO:0007669"/>
    <property type="project" value="TreeGrafter"/>
</dbReference>
<keyword evidence="2" id="KW-0472">Membrane</keyword>
<gene>
    <name evidence="3" type="ORF">D0Y65_006850</name>
</gene>
<dbReference type="PANTHER" id="PTHR12174:SF75">
    <property type="entry name" value="SIGNAL PEPTIDE PEPTIDASE-LIKE 2"/>
    <property type="match status" value="1"/>
</dbReference>
<evidence type="ECO:0000256" key="2">
    <source>
        <dbReference type="SAM" id="Phobius"/>
    </source>
</evidence>
<dbReference type="GO" id="GO:0098554">
    <property type="term" value="C:cytoplasmic side of endoplasmic reticulum membrane"/>
    <property type="evidence" value="ECO:0007669"/>
    <property type="project" value="TreeGrafter"/>
</dbReference>
<feature type="transmembrane region" description="Helical" evidence="2">
    <location>
        <begin position="58"/>
        <end position="76"/>
    </location>
</feature>
<sequence>MGEKQDEPTKINYDNKSAITMEHASDRIVRDMDLQLLQAHVSVQLYSPFRPAVDIAEVFLWMMAILTILCASYWSARTTREAVIEQDKLLKDALDEIPNTKYASVSGVVNMNVKAAVLFVVFALCFLFMLYKLMSSWFIDVLVVLFCIGGIEGLQTCLVALLSRWFKHAEKSYIKDSHCPFNHNFFFIGCSNRELH</sequence>
<dbReference type="GO" id="GO:0042500">
    <property type="term" value="F:aspartic endopeptidase activity, intramembrane cleaving"/>
    <property type="evidence" value="ECO:0007669"/>
    <property type="project" value="InterPro"/>
</dbReference>
<accession>A0A445LAI2</accession>
<dbReference type="Proteomes" id="UP000289340">
    <property type="component" value="Chromosome 3"/>
</dbReference>
<evidence type="ECO:0000256" key="1">
    <source>
        <dbReference type="ARBA" id="ARBA00022670"/>
    </source>
</evidence>
<dbReference type="GO" id="GO:0098553">
    <property type="term" value="C:lumenal side of endoplasmic reticulum membrane"/>
    <property type="evidence" value="ECO:0007669"/>
    <property type="project" value="TreeGrafter"/>
</dbReference>
<keyword evidence="2" id="KW-0812">Transmembrane</keyword>
<feature type="transmembrane region" description="Helical" evidence="2">
    <location>
        <begin position="111"/>
        <end position="131"/>
    </location>
</feature>
<dbReference type="GO" id="GO:0033619">
    <property type="term" value="P:membrane protein proteolysis"/>
    <property type="evidence" value="ECO:0007669"/>
    <property type="project" value="TreeGrafter"/>
</dbReference>
<organism evidence="3 4">
    <name type="scientific">Glycine soja</name>
    <name type="common">Wild soybean</name>
    <dbReference type="NCBI Taxonomy" id="3848"/>
    <lineage>
        <taxon>Eukaryota</taxon>
        <taxon>Viridiplantae</taxon>
        <taxon>Streptophyta</taxon>
        <taxon>Embryophyta</taxon>
        <taxon>Tracheophyta</taxon>
        <taxon>Spermatophyta</taxon>
        <taxon>Magnoliopsida</taxon>
        <taxon>eudicotyledons</taxon>
        <taxon>Gunneridae</taxon>
        <taxon>Pentapetalae</taxon>
        <taxon>rosids</taxon>
        <taxon>fabids</taxon>
        <taxon>Fabales</taxon>
        <taxon>Fabaceae</taxon>
        <taxon>Papilionoideae</taxon>
        <taxon>50 kb inversion clade</taxon>
        <taxon>NPAAA clade</taxon>
        <taxon>indigoferoid/millettioid clade</taxon>
        <taxon>Phaseoleae</taxon>
        <taxon>Glycine</taxon>
        <taxon>Glycine subgen. Soja</taxon>
    </lineage>
</organism>
<proteinExistence type="predicted"/>
<reference evidence="3 4" key="1">
    <citation type="submission" date="2018-09" db="EMBL/GenBank/DDBJ databases">
        <title>A high-quality reference genome of wild soybean provides a powerful tool to mine soybean genomes.</title>
        <authorList>
            <person name="Xie M."/>
            <person name="Chung C.Y.L."/>
            <person name="Li M.-W."/>
            <person name="Wong F.-L."/>
            <person name="Chan T.-F."/>
            <person name="Lam H.-M."/>
        </authorList>
    </citation>
    <scope>NUCLEOTIDE SEQUENCE [LARGE SCALE GENOMIC DNA]</scope>
    <source>
        <strain evidence="4">cv. W05</strain>
        <tissue evidence="3">Hypocotyl of etiolated seedlings</tissue>
    </source>
</reference>
<keyword evidence="1" id="KW-0645">Protease</keyword>
<protein>
    <submittedName>
        <fullName evidence="3">Signal peptide peptidase-like 2</fullName>
    </submittedName>
</protein>
<dbReference type="InterPro" id="IPR007369">
    <property type="entry name" value="Peptidase_A22B_SPP"/>
</dbReference>